<dbReference type="GO" id="GO:0016926">
    <property type="term" value="P:protein desumoylation"/>
    <property type="evidence" value="ECO:0007669"/>
    <property type="project" value="TreeGrafter"/>
</dbReference>
<keyword evidence="3" id="KW-0378">Hydrolase</keyword>
<name>A0A1E7FMY4_9STRA</name>
<evidence type="ECO:0000313" key="7">
    <source>
        <dbReference type="Proteomes" id="UP000095751"/>
    </source>
</evidence>
<dbReference type="InterPro" id="IPR038765">
    <property type="entry name" value="Papain-like_cys_pep_sf"/>
</dbReference>
<proteinExistence type="inferred from homology"/>
<reference evidence="6 7" key="1">
    <citation type="submission" date="2016-09" db="EMBL/GenBank/DDBJ databases">
        <title>Extensive genetic diversity and differential bi-allelic expression allows diatom success in the polar Southern Ocean.</title>
        <authorList>
            <consortium name="DOE Joint Genome Institute"/>
            <person name="Mock T."/>
            <person name="Otillar R.P."/>
            <person name="Strauss J."/>
            <person name="Dupont C."/>
            <person name="Frickenhaus S."/>
            <person name="Maumus F."/>
            <person name="Mcmullan M."/>
            <person name="Sanges R."/>
            <person name="Schmutz J."/>
            <person name="Toseland A."/>
            <person name="Valas R."/>
            <person name="Veluchamy A."/>
            <person name="Ward B.J."/>
            <person name="Allen A."/>
            <person name="Barry K."/>
            <person name="Falciatore A."/>
            <person name="Ferrante M."/>
            <person name="Fortunato A.E."/>
            <person name="Gloeckner G."/>
            <person name="Gruber A."/>
            <person name="Hipkin R."/>
            <person name="Janech M."/>
            <person name="Kroth P."/>
            <person name="Leese F."/>
            <person name="Lindquist E."/>
            <person name="Lyon B.R."/>
            <person name="Martin J."/>
            <person name="Mayer C."/>
            <person name="Parker M."/>
            <person name="Quesneville H."/>
            <person name="Raymond J."/>
            <person name="Uhlig C."/>
            <person name="Valentin K.U."/>
            <person name="Worden A.Z."/>
            <person name="Armbrust E.V."/>
            <person name="Bowler C."/>
            <person name="Green B."/>
            <person name="Moulton V."/>
            <person name="Van Oosterhout C."/>
            <person name="Grigoriev I."/>
        </authorList>
    </citation>
    <scope>NUCLEOTIDE SEQUENCE [LARGE SCALE GENOMIC DNA]</scope>
    <source>
        <strain evidence="6 7">CCMP1102</strain>
    </source>
</reference>
<feature type="non-terminal residue" evidence="6">
    <location>
        <position position="212"/>
    </location>
</feature>
<dbReference type="Pfam" id="PF02902">
    <property type="entry name" value="Peptidase_C48"/>
    <property type="match status" value="1"/>
</dbReference>
<dbReference type="PANTHER" id="PTHR12606:SF141">
    <property type="entry name" value="GH15225P-RELATED"/>
    <property type="match status" value="1"/>
</dbReference>
<dbReference type="Proteomes" id="UP000095751">
    <property type="component" value="Unassembled WGS sequence"/>
</dbReference>
<evidence type="ECO:0000313" key="6">
    <source>
        <dbReference type="EMBL" id="OEU19153.1"/>
    </source>
</evidence>
<dbReference type="GO" id="GO:0006508">
    <property type="term" value="P:proteolysis"/>
    <property type="evidence" value="ECO:0007669"/>
    <property type="project" value="UniProtKB-KW"/>
</dbReference>
<dbReference type="SUPFAM" id="SSF54001">
    <property type="entry name" value="Cysteine proteinases"/>
    <property type="match status" value="1"/>
</dbReference>
<dbReference type="AlphaFoldDB" id="A0A1E7FMY4"/>
<dbReference type="Gene3D" id="3.40.395.10">
    <property type="entry name" value="Adenoviral Proteinase, Chain A"/>
    <property type="match status" value="1"/>
</dbReference>
<dbReference type="KEGG" id="fcy:FRACYDRAFT_182590"/>
<accession>A0A1E7FMY4</accession>
<gene>
    <name evidence="6" type="ORF">FRACYDRAFT_182590</name>
</gene>
<dbReference type="InParanoid" id="A0A1E7FMY4"/>
<dbReference type="PANTHER" id="PTHR12606">
    <property type="entry name" value="SENTRIN/SUMO-SPECIFIC PROTEASE"/>
    <property type="match status" value="1"/>
</dbReference>
<protein>
    <submittedName>
        <fullName evidence="6">Cysteine proteinase</fullName>
    </submittedName>
</protein>
<evidence type="ECO:0000256" key="1">
    <source>
        <dbReference type="ARBA" id="ARBA00005234"/>
    </source>
</evidence>
<dbReference type="GO" id="GO:0016929">
    <property type="term" value="F:deSUMOylase activity"/>
    <property type="evidence" value="ECO:0007669"/>
    <property type="project" value="TreeGrafter"/>
</dbReference>
<dbReference type="OrthoDB" id="40380at2759"/>
<dbReference type="EMBL" id="KV784356">
    <property type="protein sequence ID" value="OEU19153.1"/>
    <property type="molecule type" value="Genomic_DNA"/>
</dbReference>
<comment type="similarity">
    <text evidence="1">Belongs to the peptidase C48 family.</text>
</comment>
<dbReference type="PROSITE" id="PS50600">
    <property type="entry name" value="ULP_PROTEASE"/>
    <property type="match status" value="1"/>
</dbReference>
<dbReference type="GO" id="GO:0005634">
    <property type="term" value="C:nucleus"/>
    <property type="evidence" value="ECO:0007669"/>
    <property type="project" value="TreeGrafter"/>
</dbReference>
<evidence type="ECO:0000259" key="5">
    <source>
        <dbReference type="PROSITE" id="PS50600"/>
    </source>
</evidence>
<keyword evidence="4" id="KW-0788">Thiol protease</keyword>
<keyword evidence="2" id="KW-0645">Protease</keyword>
<sequence length="212" mass="25163">MERRELQFERLLVVTDSDLKTLKPGVWLNDIVISSYLFVLRRKEKDKNLVRDKNLVIFQPTYFIVKLLGFRNDSYNYQQVHKEIKNKNFLNAEVIYIPINVDQSHWILCCIHPTKCRIDIFDSMMGDDDQRDQRMLKKFGLALLYMMEDLTKSLRLPFDINTWTIRDGLCPQQSNYHDCGVSVCLIALFKSEGRQLDYTTSFLENPQRRVEI</sequence>
<evidence type="ECO:0000256" key="3">
    <source>
        <dbReference type="ARBA" id="ARBA00022801"/>
    </source>
</evidence>
<organism evidence="6 7">
    <name type="scientific">Fragilariopsis cylindrus CCMP1102</name>
    <dbReference type="NCBI Taxonomy" id="635003"/>
    <lineage>
        <taxon>Eukaryota</taxon>
        <taxon>Sar</taxon>
        <taxon>Stramenopiles</taxon>
        <taxon>Ochrophyta</taxon>
        <taxon>Bacillariophyta</taxon>
        <taxon>Bacillariophyceae</taxon>
        <taxon>Bacillariophycidae</taxon>
        <taxon>Bacillariales</taxon>
        <taxon>Bacillariaceae</taxon>
        <taxon>Fragilariopsis</taxon>
    </lineage>
</organism>
<keyword evidence="7" id="KW-1185">Reference proteome</keyword>
<feature type="domain" description="Ubiquitin-like protease family profile" evidence="5">
    <location>
        <begin position="12"/>
        <end position="190"/>
    </location>
</feature>
<evidence type="ECO:0000256" key="4">
    <source>
        <dbReference type="ARBA" id="ARBA00022807"/>
    </source>
</evidence>
<dbReference type="InterPro" id="IPR003653">
    <property type="entry name" value="Peptidase_C48_C"/>
</dbReference>
<evidence type="ECO:0000256" key="2">
    <source>
        <dbReference type="ARBA" id="ARBA00022670"/>
    </source>
</evidence>